<dbReference type="AlphaFoldDB" id="A0A1E3P347"/>
<dbReference type="EMBL" id="KV454210">
    <property type="protein sequence ID" value="ODQ59911.1"/>
    <property type="molecule type" value="Genomic_DNA"/>
</dbReference>
<accession>A0A1E3P347</accession>
<dbReference type="Proteomes" id="UP000094112">
    <property type="component" value="Unassembled WGS sequence"/>
</dbReference>
<evidence type="ECO:0000313" key="2">
    <source>
        <dbReference type="EMBL" id="ODQ59911.1"/>
    </source>
</evidence>
<sequence>MFKQYIFILFAAFAHLILAASPNTSGTINGDTANYTISYDPGAIEDSATFSFRGRLYTNSDVEFSDVKFTSSLTKDFVDIGGTGVTGTWKVSQPEDLVGIYIFAKTSDGSDFPEGVDFSVIGGYVLDNGTQSTFSQSITA</sequence>
<keyword evidence="3" id="KW-1185">Reference proteome</keyword>
<organism evidence="2 3">
    <name type="scientific">Wickerhamomyces anomalus (strain ATCC 58044 / CBS 1984 / NCYC 433 / NRRL Y-366-8)</name>
    <name type="common">Yeast</name>
    <name type="synonym">Hansenula anomala</name>
    <dbReference type="NCBI Taxonomy" id="683960"/>
    <lineage>
        <taxon>Eukaryota</taxon>
        <taxon>Fungi</taxon>
        <taxon>Dikarya</taxon>
        <taxon>Ascomycota</taxon>
        <taxon>Saccharomycotina</taxon>
        <taxon>Saccharomycetes</taxon>
        <taxon>Phaffomycetales</taxon>
        <taxon>Wickerhamomycetaceae</taxon>
        <taxon>Wickerhamomyces</taxon>
    </lineage>
</organism>
<dbReference type="GeneID" id="30201991"/>
<dbReference type="RefSeq" id="XP_019039118.1">
    <property type="nucleotide sequence ID" value="XM_019184745.1"/>
</dbReference>
<keyword evidence="1" id="KW-0732">Signal</keyword>
<feature type="chain" id="PRO_5009133630" evidence="1">
    <location>
        <begin position="20"/>
        <end position="140"/>
    </location>
</feature>
<evidence type="ECO:0000256" key="1">
    <source>
        <dbReference type="SAM" id="SignalP"/>
    </source>
</evidence>
<reference evidence="2 3" key="1">
    <citation type="journal article" date="2016" name="Proc. Natl. Acad. Sci. U.S.A.">
        <title>Comparative genomics of biotechnologically important yeasts.</title>
        <authorList>
            <person name="Riley R."/>
            <person name="Haridas S."/>
            <person name="Wolfe K.H."/>
            <person name="Lopes M.R."/>
            <person name="Hittinger C.T."/>
            <person name="Goeker M."/>
            <person name="Salamov A.A."/>
            <person name="Wisecaver J.H."/>
            <person name="Long T.M."/>
            <person name="Calvey C.H."/>
            <person name="Aerts A.L."/>
            <person name="Barry K.W."/>
            <person name="Choi C."/>
            <person name="Clum A."/>
            <person name="Coughlan A.Y."/>
            <person name="Deshpande S."/>
            <person name="Douglass A.P."/>
            <person name="Hanson S.J."/>
            <person name="Klenk H.-P."/>
            <person name="LaButti K.M."/>
            <person name="Lapidus A."/>
            <person name="Lindquist E.A."/>
            <person name="Lipzen A.M."/>
            <person name="Meier-Kolthoff J.P."/>
            <person name="Ohm R.A."/>
            <person name="Otillar R.P."/>
            <person name="Pangilinan J.L."/>
            <person name="Peng Y."/>
            <person name="Rokas A."/>
            <person name="Rosa C.A."/>
            <person name="Scheuner C."/>
            <person name="Sibirny A.A."/>
            <person name="Slot J.C."/>
            <person name="Stielow J.B."/>
            <person name="Sun H."/>
            <person name="Kurtzman C.P."/>
            <person name="Blackwell M."/>
            <person name="Grigoriev I.V."/>
            <person name="Jeffries T.W."/>
        </authorList>
    </citation>
    <scope>NUCLEOTIDE SEQUENCE [LARGE SCALE GENOMIC DNA]</scope>
    <source>
        <strain evidence="3">ATCC 58044 / CBS 1984 / NCYC 433 / NRRL Y-366-8</strain>
    </source>
</reference>
<evidence type="ECO:0000313" key="3">
    <source>
        <dbReference type="Proteomes" id="UP000094112"/>
    </source>
</evidence>
<feature type="signal peptide" evidence="1">
    <location>
        <begin position="1"/>
        <end position="19"/>
    </location>
</feature>
<protein>
    <submittedName>
        <fullName evidence="2">Uncharacterized protein</fullName>
    </submittedName>
</protein>
<name>A0A1E3P347_WICAA</name>
<proteinExistence type="predicted"/>
<gene>
    <name evidence="2" type="ORF">WICANDRAFT_78540</name>
</gene>